<dbReference type="InterPro" id="IPR005468">
    <property type="entry name" value="Avidin/str"/>
</dbReference>
<dbReference type="GO" id="GO:0009374">
    <property type="term" value="F:biotin binding"/>
    <property type="evidence" value="ECO:0007669"/>
    <property type="project" value="InterPro"/>
</dbReference>
<dbReference type="Pfam" id="PF01382">
    <property type="entry name" value="Avidin"/>
    <property type="match status" value="1"/>
</dbReference>
<keyword evidence="2" id="KW-0964">Secreted</keyword>
<comment type="subcellular location">
    <subcellularLocation>
        <location evidence="1">Secreted</location>
    </subcellularLocation>
</comment>
<dbReference type="Gene3D" id="2.40.128.30">
    <property type="entry name" value="Avidin-like"/>
    <property type="match status" value="1"/>
</dbReference>
<name>A0A7L2FWS9_QUIME</name>
<evidence type="ECO:0000256" key="2">
    <source>
        <dbReference type="ARBA" id="ARBA00022525"/>
    </source>
</evidence>
<accession>A0A7L2FWS9</accession>
<evidence type="ECO:0000256" key="1">
    <source>
        <dbReference type="ARBA" id="ARBA00004613"/>
    </source>
</evidence>
<dbReference type="GO" id="GO:0005576">
    <property type="term" value="C:extracellular region"/>
    <property type="evidence" value="ECO:0007669"/>
    <property type="project" value="UniProtKB-SubCell"/>
</dbReference>
<protein>
    <submittedName>
        <fullName evidence="4">AVR1 protein</fullName>
    </submittedName>
</protein>
<evidence type="ECO:0000256" key="3">
    <source>
        <dbReference type="ARBA" id="ARBA00022729"/>
    </source>
</evidence>
<dbReference type="PROSITE" id="PS51326">
    <property type="entry name" value="AVIDIN_2"/>
    <property type="match status" value="1"/>
</dbReference>
<reference evidence="4 5" key="1">
    <citation type="submission" date="2019-09" db="EMBL/GenBank/DDBJ databases">
        <title>Bird 10,000 Genomes (B10K) Project - Family phase.</title>
        <authorList>
            <person name="Zhang G."/>
        </authorList>
    </citation>
    <scope>NUCLEOTIDE SEQUENCE [LARGE SCALE GENOMIC DNA]</scope>
    <source>
        <strain evidence="4">B10K-DU-001-31</strain>
        <tissue evidence="4">Muscle</tissue>
    </source>
</reference>
<evidence type="ECO:0000313" key="5">
    <source>
        <dbReference type="Proteomes" id="UP000552319"/>
    </source>
</evidence>
<proteinExistence type="predicted"/>
<dbReference type="EMBL" id="VWYF01050503">
    <property type="protein sequence ID" value="NXQ78589.1"/>
    <property type="molecule type" value="Genomic_DNA"/>
</dbReference>
<dbReference type="InterPro" id="IPR036896">
    <property type="entry name" value="Avidin-like_sf"/>
</dbReference>
<feature type="non-terminal residue" evidence="4">
    <location>
        <position position="50"/>
    </location>
</feature>
<keyword evidence="3" id="KW-0732">Signal</keyword>
<evidence type="ECO:0000313" key="4">
    <source>
        <dbReference type="EMBL" id="NXQ78589.1"/>
    </source>
</evidence>
<dbReference type="Proteomes" id="UP000552319">
    <property type="component" value="Unassembled WGS sequence"/>
</dbReference>
<keyword evidence="5" id="KW-1185">Reference proteome</keyword>
<dbReference type="AlphaFoldDB" id="A0A7L2FWS9"/>
<sequence length="50" mass="5406">CKLTGHWRNDLGSNMTISEVKENGDFTGKYLTAVAVSPLKIVESPLLGSQ</sequence>
<comment type="caution">
    <text evidence="4">The sequence shown here is derived from an EMBL/GenBank/DDBJ whole genome shotgun (WGS) entry which is preliminary data.</text>
</comment>
<dbReference type="SUPFAM" id="SSF50876">
    <property type="entry name" value="Avidin/streptavidin"/>
    <property type="match status" value="1"/>
</dbReference>
<dbReference type="PANTHER" id="PTHR34399">
    <property type="entry name" value="AVIDIN-RELATED"/>
    <property type="match status" value="1"/>
</dbReference>
<gene>
    <name evidence="4" type="primary">Avr1</name>
    <name evidence="4" type="ORF">QUIMEX_R14945</name>
</gene>
<dbReference type="PANTHER" id="PTHR34399:SF3">
    <property type="entry name" value="AVID PROTEIN-RELATED"/>
    <property type="match status" value="1"/>
</dbReference>
<feature type="non-terminal residue" evidence="4">
    <location>
        <position position="1"/>
    </location>
</feature>
<dbReference type="InterPro" id="IPR051764">
    <property type="entry name" value="Avidin/Streptavidin-rel"/>
</dbReference>
<organism evidence="4 5">
    <name type="scientific">Quiscalus mexicanus</name>
    <name type="common">Great-tailed grackle</name>
    <name type="synonym">Cassidix mexicanus</name>
    <dbReference type="NCBI Taxonomy" id="64278"/>
    <lineage>
        <taxon>Eukaryota</taxon>
        <taxon>Metazoa</taxon>
        <taxon>Chordata</taxon>
        <taxon>Craniata</taxon>
        <taxon>Vertebrata</taxon>
        <taxon>Euteleostomi</taxon>
        <taxon>Archelosauria</taxon>
        <taxon>Archosauria</taxon>
        <taxon>Dinosauria</taxon>
        <taxon>Saurischia</taxon>
        <taxon>Theropoda</taxon>
        <taxon>Coelurosauria</taxon>
        <taxon>Aves</taxon>
        <taxon>Neognathae</taxon>
        <taxon>Neoaves</taxon>
        <taxon>Telluraves</taxon>
        <taxon>Australaves</taxon>
        <taxon>Passeriformes</taxon>
        <taxon>Passeroidea</taxon>
        <taxon>Icteridae</taxon>
        <taxon>Quiscalus</taxon>
    </lineage>
</organism>